<dbReference type="EMBL" id="JAUUCC010000224">
    <property type="protein sequence ID" value="MEE2055774.1"/>
    <property type="molecule type" value="Genomic_DNA"/>
</dbReference>
<accession>A0ABU7L2K7</accession>
<sequence>MSTTPDGYRRTMILCPTCGTPAVRVHRSPRYSALPGSEPVAFSHARARYEPCGHEVPGADVATGEDPVEADPARNAPSEEIARVADAGVPALDHLVPDGMRIIRRAAGFVRGGPDLDADRVRAVASAYEDEDDLPDLILWMTPEEARTAGFSPPPESVECLVRVSWSPASDD</sequence>
<organism evidence="1 2">
    <name type="scientific">Nocardiopsis tropica</name>
    <dbReference type="NCBI Taxonomy" id="109330"/>
    <lineage>
        <taxon>Bacteria</taxon>
        <taxon>Bacillati</taxon>
        <taxon>Actinomycetota</taxon>
        <taxon>Actinomycetes</taxon>
        <taxon>Streptosporangiales</taxon>
        <taxon>Nocardiopsidaceae</taxon>
        <taxon>Nocardiopsis</taxon>
    </lineage>
</organism>
<evidence type="ECO:0000313" key="1">
    <source>
        <dbReference type="EMBL" id="MEE2055774.1"/>
    </source>
</evidence>
<dbReference type="RefSeq" id="WP_330162499.1">
    <property type="nucleotide sequence ID" value="NZ_BAAAJA010000017.1"/>
</dbReference>
<protein>
    <submittedName>
        <fullName evidence="1">Uncharacterized protein</fullName>
    </submittedName>
</protein>
<evidence type="ECO:0000313" key="2">
    <source>
        <dbReference type="Proteomes" id="UP001348641"/>
    </source>
</evidence>
<gene>
    <name evidence="1" type="ORF">Q8A49_35270</name>
</gene>
<comment type="caution">
    <text evidence="1">The sequence shown here is derived from an EMBL/GenBank/DDBJ whole genome shotgun (WGS) entry which is preliminary data.</text>
</comment>
<name>A0ABU7L2K7_9ACTN</name>
<dbReference type="Proteomes" id="UP001348641">
    <property type="component" value="Unassembled WGS sequence"/>
</dbReference>
<proteinExistence type="predicted"/>
<reference evidence="1 2" key="1">
    <citation type="submission" date="2023-07" db="EMBL/GenBank/DDBJ databases">
        <authorList>
            <person name="Girao M."/>
            <person name="Carvalho M.F."/>
        </authorList>
    </citation>
    <scope>NUCLEOTIDE SEQUENCE [LARGE SCALE GENOMIC DNA]</scope>
    <source>
        <strain evidence="1 2">66/93</strain>
    </source>
</reference>